<keyword evidence="2" id="KW-1185">Reference proteome</keyword>
<evidence type="ECO:0000313" key="2">
    <source>
        <dbReference type="Proteomes" id="UP000821865"/>
    </source>
</evidence>
<comment type="caution">
    <text evidence="1">The sequence shown here is derived from an EMBL/GenBank/DDBJ whole genome shotgun (WGS) entry which is preliminary data.</text>
</comment>
<evidence type="ECO:0000313" key="1">
    <source>
        <dbReference type="EMBL" id="KAH7941921.1"/>
    </source>
</evidence>
<accession>A0ACB8CGV9</accession>
<organism evidence="1 2">
    <name type="scientific">Dermacentor silvarum</name>
    <name type="common">Tick</name>
    <dbReference type="NCBI Taxonomy" id="543639"/>
    <lineage>
        <taxon>Eukaryota</taxon>
        <taxon>Metazoa</taxon>
        <taxon>Ecdysozoa</taxon>
        <taxon>Arthropoda</taxon>
        <taxon>Chelicerata</taxon>
        <taxon>Arachnida</taxon>
        <taxon>Acari</taxon>
        <taxon>Parasitiformes</taxon>
        <taxon>Ixodida</taxon>
        <taxon>Ixodoidea</taxon>
        <taxon>Ixodidae</taxon>
        <taxon>Rhipicephalinae</taxon>
        <taxon>Dermacentor</taxon>
    </lineage>
</organism>
<dbReference type="Proteomes" id="UP000821865">
    <property type="component" value="Chromosome 7"/>
</dbReference>
<name>A0ACB8CGV9_DERSI</name>
<gene>
    <name evidence="1" type="ORF">HPB49_018509</name>
</gene>
<proteinExistence type="predicted"/>
<reference evidence="1" key="1">
    <citation type="submission" date="2020-05" db="EMBL/GenBank/DDBJ databases">
        <title>Large-scale comparative analyses of tick genomes elucidate their genetic diversity and vector capacities.</title>
        <authorList>
            <person name="Jia N."/>
            <person name="Wang J."/>
            <person name="Shi W."/>
            <person name="Du L."/>
            <person name="Sun Y."/>
            <person name="Zhan W."/>
            <person name="Jiang J."/>
            <person name="Wang Q."/>
            <person name="Zhang B."/>
            <person name="Ji P."/>
            <person name="Sakyi L.B."/>
            <person name="Cui X."/>
            <person name="Yuan T."/>
            <person name="Jiang B."/>
            <person name="Yang W."/>
            <person name="Lam T.T.-Y."/>
            <person name="Chang Q."/>
            <person name="Ding S."/>
            <person name="Wang X."/>
            <person name="Zhu J."/>
            <person name="Ruan X."/>
            <person name="Zhao L."/>
            <person name="Wei J."/>
            <person name="Que T."/>
            <person name="Du C."/>
            <person name="Cheng J."/>
            <person name="Dai P."/>
            <person name="Han X."/>
            <person name="Huang E."/>
            <person name="Gao Y."/>
            <person name="Liu J."/>
            <person name="Shao H."/>
            <person name="Ye R."/>
            <person name="Li L."/>
            <person name="Wei W."/>
            <person name="Wang X."/>
            <person name="Wang C."/>
            <person name="Yang T."/>
            <person name="Huo Q."/>
            <person name="Li W."/>
            <person name="Guo W."/>
            <person name="Chen H."/>
            <person name="Zhou L."/>
            <person name="Ni X."/>
            <person name="Tian J."/>
            <person name="Zhou Y."/>
            <person name="Sheng Y."/>
            <person name="Liu T."/>
            <person name="Pan Y."/>
            <person name="Xia L."/>
            <person name="Li J."/>
            <person name="Zhao F."/>
            <person name="Cao W."/>
        </authorList>
    </citation>
    <scope>NUCLEOTIDE SEQUENCE</scope>
    <source>
        <strain evidence="1">Dsil-2018</strain>
    </source>
</reference>
<protein>
    <submittedName>
        <fullName evidence="1">Uncharacterized protein</fullName>
    </submittedName>
</protein>
<sequence>MPLEAVRSYPVLCDKRHAKCKQLDDFTDSEGLADYTGLLLAYAAYRSLPAAERDRKVPGIALSAEKTFFVAHCLKWCSLSKKRSQESRYWAGRSRCVVPLQNMREFASAFRCNTGEPMSPSNRCDFW</sequence>
<dbReference type="EMBL" id="CM023476">
    <property type="protein sequence ID" value="KAH7941921.1"/>
    <property type="molecule type" value="Genomic_DNA"/>
</dbReference>